<sequence length="555" mass="61354">MGSSTLPTFGKKYDFISVVNEPLVWSRDVNVSDSSILGYPRAPAFVVSSNSHFGIPRLDSYSFGQPAVSMSGCKEKKVQHPLLKSSGFGKSAFSISLKGSRTTSYIATPEIDCTRPGGGEIQSICGMQTYQEKSQEELRFEDYQLGSVIDNTRPFKSLPLFFGPLQPEMTPKVGATLPTTNASHPSTEGSSCSEIGQGGGQPSINDQQYVSQNPTKTFLNNDLLAFPIQHCIHPWHTRIGNLNIFDTQYFGICDDYIHVLLLCLSLLSLNATNCVLTPLVSLEITYGLTFFLFFLLGHAFVGCMAALDAENYLQEIGAQEGSYFPRIMEVNPSPIMPPAFPRIMEVNPSPITPPAETQPSVQISVEHLNLATSIQYGISSLPVSNNPTTIRRKSSLIIRHSSLSQHMLPPKYKPTSDIPKELVTGVPTFHESGWAIEEEVREAVVSCLGDKAPSPDGFSFAFFQQCWRIVKCELLVTDAEFRIQGSSRKVLMHPLLLLCQRRKVLDETVSSSQNGFMEGRQILDAAFVTNEVVNSRKKRISGFYYVDDGFWGQVE</sequence>
<dbReference type="PANTHER" id="PTHR23198:SF19">
    <property type="entry name" value="NUCLEAR PORE COMPLEX PROTEIN NUP98A-LIKE ISOFORM X1"/>
    <property type="match status" value="1"/>
</dbReference>
<evidence type="ECO:0000256" key="1">
    <source>
        <dbReference type="SAM" id="MobiDB-lite"/>
    </source>
</evidence>
<reference evidence="2 3" key="1">
    <citation type="journal article" date="2021" name="bioRxiv">
        <title>Chromosome-scale and haplotype-resolved genome assembly of a tetraploid potato cultivar.</title>
        <authorList>
            <person name="Sun H."/>
            <person name="Jiao W.-B."/>
            <person name="Krause K."/>
            <person name="Campoy J.A."/>
            <person name="Goel M."/>
            <person name="Folz-Donahue K."/>
            <person name="Kukat C."/>
            <person name="Huettel B."/>
            <person name="Schneeberger K."/>
        </authorList>
    </citation>
    <scope>NUCLEOTIDE SEQUENCE [LARGE SCALE GENOMIC DNA]</scope>
    <source>
        <strain evidence="2">SolTubOtavaFocal</strain>
        <tissue evidence="2">Leaves</tissue>
    </source>
</reference>
<evidence type="ECO:0008006" key="4">
    <source>
        <dbReference type="Google" id="ProtNLM"/>
    </source>
</evidence>
<organism evidence="2 3">
    <name type="scientific">Solanum tuberosum</name>
    <name type="common">Potato</name>
    <dbReference type="NCBI Taxonomy" id="4113"/>
    <lineage>
        <taxon>Eukaryota</taxon>
        <taxon>Viridiplantae</taxon>
        <taxon>Streptophyta</taxon>
        <taxon>Embryophyta</taxon>
        <taxon>Tracheophyta</taxon>
        <taxon>Spermatophyta</taxon>
        <taxon>Magnoliopsida</taxon>
        <taxon>eudicotyledons</taxon>
        <taxon>Gunneridae</taxon>
        <taxon>Pentapetalae</taxon>
        <taxon>asterids</taxon>
        <taxon>lamiids</taxon>
        <taxon>Solanales</taxon>
        <taxon>Solanaceae</taxon>
        <taxon>Solanoideae</taxon>
        <taxon>Solaneae</taxon>
        <taxon>Solanum</taxon>
    </lineage>
</organism>
<accession>A0ABQ7WX96</accession>
<feature type="region of interest" description="Disordered" evidence="1">
    <location>
        <begin position="178"/>
        <end position="207"/>
    </location>
</feature>
<dbReference type="PANTHER" id="PTHR23198">
    <property type="entry name" value="NUCLEOPORIN"/>
    <property type="match status" value="1"/>
</dbReference>
<dbReference type="InterPro" id="IPR037665">
    <property type="entry name" value="Nucleoporin_S59-like"/>
</dbReference>
<dbReference type="EMBL" id="JAIVGD010000001">
    <property type="protein sequence ID" value="KAH0784648.1"/>
    <property type="molecule type" value="Genomic_DNA"/>
</dbReference>
<evidence type="ECO:0000313" key="2">
    <source>
        <dbReference type="EMBL" id="KAH0784648.1"/>
    </source>
</evidence>
<protein>
    <recommendedName>
        <fullName evidence="4">Reverse transcriptase domain-containing protein</fullName>
    </recommendedName>
</protein>
<feature type="compositionally biased region" description="Polar residues" evidence="1">
    <location>
        <begin position="178"/>
        <end position="194"/>
    </location>
</feature>
<gene>
    <name evidence="2" type="ORF">KY290_004246</name>
</gene>
<name>A0ABQ7WX96_SOLTU</name>
<proteinExistence type="predicted"/>
<evidence type="ECO:0000313" key="3">
    <source>
        <dbReference type="Proteomes" id="UP000826656"/>
    </source>
</evidence>
<keyword evidence="3" id="KW-1185">Reference proteome</keyword>
<dbReference type="Gene3D" id="1.10.10.2360">
    <property type="match status" value="1"/>
</dbReference>
<dbReference type="Proteomes" id="UP000826656">
    <property type="component" value="Unassembled WGS sequence"/>
</dbReference>
<comment type="caution">
    <text evidence="2">The sequence shown here is derived from an EMBL/GenBank/DDBJ whole genome shotgun (WGS) entry which is preliminary data.</text>
</comment>